<dbReference type="KEGG" id="ctc:CTC_02628"/>
<dbReference type="Proteomes" id="UP000001412">
    <property type="component" value="Chromosome"/>
</dbReference>
<dbReference type="EMBL" id="AE015927">
    <property type="protein sequence ID" value="AAO37078.1"/>
    <property type="molecule type" value="Genomic_DNA"/>
</dbReference>
<gene>
    <name evidence="1" type="ordered locus">CTC_02628</name>
</gene>
<protein>
    <submittedName>
        <fullName evidence="1">Conserved protein</fullName>
    </submittedName>
</protein>
<proteinExistence type="predicted"/>
<sequence>MIKEWKQMKDLIFDSFQSAVDESLLRHKSILDIISKLQESESRINRAVIKSVTACGCIKIDAHKQKIPNEINSIDDFTTELKTHLDGELCPNCKEIIDMEIGNNIFYLTSLCNSLNLNLYDIFIKEYNAIDTLGKYRLR</sequence>
<organism evidence="1 2">
    <name type="scientific">Clostridium tetani (strain Massachusetts / E88)</name>
    <dbReference type="NCBI Taxonomy" id="212717"/>
    <lineage>
        <taxon>Bacteria</taxon>
        <taxon>Bacillati</taxon>
        <taxon>Bacillota</taxon>
        <taxon>Clostridia</taxon>
        <taxon>Eubacteriales</taxon>
        <taxon>Clostridiaceae</taxon>
        <taxon>Clostridium</taxon>
    </lineage>
</organism>
<keyword evidence="2" id="KW-1185">Reference proteome</keyword>
<dbReference type="STRING" id="212717.CTC_02628"/>
<reference evidence="1 2" key="1">
    <citation type="journal article" date="2003" name="Proc. Natl. Acad. Sci. U.S.A.">
        <title>The genome sequence of Clostridium tetani, the causative agent of tetanus disease.</title>
        <authorList>
            <person name="Brueggemann H."/>
            <person name="Baumer S."/>
            <person name="Fricke W.F."/>
            <person name="Wiezer A."/>
            <person name="Liesegang H."/>
            <person name="Decker I."/>
            <person name="Herzberg C."/>
            <person name="Martinez-Arias R."/>
            <person name="Merkl R."/>
            <person name="Henne A."/>
            <person name="Gottschalk G."/>
        </authorList>
    </citation>
    <scope>NUCLEOTIDE SEQUENCE [LARGE SCALE GENOMIC DNA]</scope>
    <source>
        <strain evidence="2">Massachusetts / E88</strain>
    </source>
</reference>
<evidence type="ECO:0000313" key="2">
    <source>
        <dbReference type="Proteomes" id="UP000001412"/>
    </source>
</evidence>
<dbReference type="AlphaFoldDB" id="Q890L9"/>
<evidence type="ECO:0000313" key="1">
    <source>
        <dbReference type="EMBL" id="AAO37078.1"/>
    </source>
</evidence>
<name>Q890L9_CLOTE</name>
<dbReference type="HOGENOM" id="CLU_1924187_0_0_9"/>
<accession>Q890L9</accession>